<dbReference type="EMBL" id="FUYA01000004">
    <property type="protein sequence ID" value="SKA70980.1"/>
    <property type="molecule type" value="Genomic_DNA"/>
</dbReference>
<keyword evidence="5" id="KW-1185">Reference proteome</keyword>
<proteinExistence type="predicted"/>
<evidence type="ECO:0000259" key="3">
    <source>
        <dbReference type="PROSITE" id="PS51371"/>
    </source>
</evidence>
<dbReference type="CDD" id="cd04584">
    <property type="entry name" value="CBS_pair_AcuB_like"/>
    <property type="match status" value="1"/>
</dbReference>
<dbReference type="SMART" id="SM00116">
    <property type="entry name" value="CBS"/>
    <property type="match status" value="2"/>
</dbReference>
<dbReference type="Gene3D" id="3.10.580.10">
    <property type="entry name" value="CBS-domain"/>
    <property type="match status" value="1"/>
</dbReference>
<dbReference type="PANTHER" id="PTHR43080:SF2">
    <property type="entry name" value="CBS DOMAIN-CONTAINING PROTEIN"/>
    <property type="match status" value="1"/>
</dbReference>
<dbReference type="InterPro" id="IPR046342">
    <property type="entry name" value="CBS_dom_sf"/>
</dbReference>
<dbReference type="Proteomes" id="UP000189733">
    <property type="component" value="Unassembled WGS sequence"/>
</dbReference>
<organism evidence="4 5">
    <name type="scientific">Desulfobaculum bizertense DSM 18034</name>
    <dbReference type="NCBI Taxonomy" id="1121442"/>
    <lineage>
        <taxon>Bacteria</taxon>
        <taxon>Pseudomonadati</taxon>
        <taxon>Thermodesulfobacteriota</taxon>
        <taxon>Desulfovibrionia</taxon>
        <taxon>Desulfovibrionales</taxon>
        <taxon>Desulfovibrionaceae</taxon>
        <taxon>Desulfobaculum</taxon>
    </lineage>
</organism>
<dbReference type="STRING" id="1121442.SAMN02745702_01383"/>
<dbReference type="AlphaFoldDB" id="A0A1T4W155"/>
<evidence type="ECO:0000256" key="1">
    <source>
        <dbReference type="ARBA" id="ARBA00023122"/>
    </source>
</evidence>
<feature type="domain" description="CBS" evidence="3">
    <location>
        <begin position="8"/>
        <end position="65"/>
    </location>
</feature>
<sequence length="146" mass="16466">MLAVKDLMTKDVFTLRELDTLRTARSMMSLARIRHIPIVSENMDFKGLVTHRDILDATLSRFADVDKETQDELDLGIPIRELMRTDVHVVSPEAPLHDAIETLLTHKYGCLPVLDKGKLVGIITEADFLKLTLRLMDTLSAQGIEI</sequence>
<dbReference type="SUPFAM" id="SSF54631">
    <property type="entry name" value="CBS-domain pair"/>
    <property type="match status" value="1"/>
</dbReference>
<dbReference type="PANTHER" id="PTHR43080">
    <property type="entry name" value="CBS DOMAIN-CONTAINING PROTEIN CBSX3, MITOCHONDRIAL"/>
    <property type="match status" value="1"/>
</dbReference>
<dbReference type="PROSITE" id="PS51371">
    <property type="entry name" value="CBS"/>
    <property type="match status" value="2"/>
</dbReference>
<dbReference type="InterPro" id="IPR000644">
    <property type="entry name" value="CBS_dom"/>
</dbReference>
<keyword evidence="1 2" id="KW-0129">CBS domain</keyword>
<reference evidence="4 5" key="1">
    <citation type="submission" date="2017-02" db="EMBL/GenBank/DDBJ databases">
        <authorList>
            <person name="Peterson S.W."/>
        </authorList>
    </citation>
    <scope>NUCLEOTIDE SEQUENCE [LARGE SCALE GENOMIC DNA]</scope>
    <source>
        <strain evidence="4 5">DSM 18034</strain>
    </source>
</reference>
<dbReference type="InterPro" id="IPR051257">
    <property type="entry name" value="Diverse_CBS-Domain"/>
</dbReference>
<accession>A0A1T4W155</accession>
<dbReference type="OrthoDB" id="5453522at2"/>
<protein>
    <submittedName>
        <fullName evidence="4">CBS domain-containing membrane protein</fullName>
    </submittedName>
</protein>
<dbReference type="RefSeq" id="WP_078684680.1">
    <property type="nucleotide sequence ID" value="NZ_FUYA01000004.1"/>
</dbReference>
<dbReference type="Pfam" id="PF00571">
    <property type="entry name" value="CBS"/>
    <property type="match status" value="2"/>
</dbReference>
<name>A0A1T4W155_9BACT</name>
<feature type="domain" description="CBS" evidence="3">
    <location>
        <begin position="83"/>
        <end position="138"/>
    </location>
</feature>
<evidence type="ECO:0000313" key="5">
    <source>
        <dbReference type="Proteomes" id="UP000189733"/>
    </source>
</evidence>
<evidence type="ECO:0000256" key="2">
    <source>
        <dbReference type="PROSITE-ProRule" id="PRU00703"/>
    </source>
</evidence>
<evidence type="ECO:0000313" key="4">
    <source>
        <dbReference type="EMBL" id="SKA70980.1"/>
    </source>
</evidence>
<gene>
    <name evidence="4" type="ORF">SAMN02745702_01383</name>
</gene>